<dbReference type="RefSeq" id="WP_344905226.1">
    <property type="nucleotide sequence ID" value="NZ_BAAAYO010000002.1"/>
</dbReference>
<proteinExistence type="predicted"/>
<comment type="caution">
    <text evidence="1">The sequence shown here is derived from an EMBL/GenBank/DDBJ whole genome shotgun (WGS) entry which is preliminary data.</text>
</comment>
<keyword evidence="2" id="KW-1185">Reference proteome</keyword>
<dbReference type="Proteomes" id="UP001589619">
    <property type="component" value="Unassembled WGS sequence"/>
</dbReference>
<evidence type="ECO:0000313" key="1">
    <source>
        <dbReference type="EMBL" id="MFB9750857.1"/>
    </source>
</evidence>
<dbReference type="InterPro" id="IPR050490">
    <property type="entry name" value="Bact_solute-bd_prot1"/>
</dbReference>
<sequence length="532" mass="59094">MKSTTRRMGLAATAAVVLVGVCCALGLTAARLVEQNDNKEQSITIKAFAGYSPAVASDWNRMPLWLQYERLSGIHIDWQTVPASEVADRRNLLLSRSPGEWPDILYGTQLSPLELVGYGASGVLIPLENLIDREAPHLKALLDRYPDVRRGLTMPDGHIYSLPMLYDPEFGSMLTGEKLWLSRSWLAALGERPPETTEELYRLLKRFASSDRNGNYKHDETALLVQDIDSLELVLKGAWGLGNRGAEHPFVDVNPRSGALRFIPTSPEYKEMLQFMRRLYEEGLLDNRLFAINESEFLRLIREEPVGAFVGNGPPSSVEGEYAAGAALAGPRGDRLFAGVHHPLHRAGAFAVTSANRYPEAAIRWADYFYSEEGNRLFFLGSPDETYRPAAERASAFSDSTAAVIGQGEDAKSERRIGQFLIWPRAEYPGIVRKTTFPGAESSASAQAGASRLQPALPAEVWPGFTYTPDENDLMIAYSADIQGYVAEMRNRFITGEVTFEAWDDYVVSLRRKGLTGYMAIYASAYKRFAMP</sequence>
<dbReference type="PANTHER" id="PTHR43649">
    <property type="entry name" value="ARABINOSE-BINDING PROTEIN-RELATED"/>
    <property type="match status" value="1"/>
</dbReference>
<gene>
    <name evidence="1" type="ORF">ACFFNY_04645</name>
</gene>
<accession>A0ABV5VRG0</accession>
<dbReference type="SUPFAM" id="SSF53850">
    <property type="entry name" value="Periplasmic binding protein-like II"/>
    <property type="match status" value="1"/>
</dbReference>
<dbReference type="EMBL" id="JBHMAG010000004">
    <property type="protein sequence ID" value="MFB9750857.1"/>
    <property type="molecule type" value="Genomic_DNA"/>
</dbReference>
<dbReference type="PANTHER" id="PTHR43649:SF12">
    <property type="entry name" value="DIACETYLCHITOBIOSE BINDING PROTEIN DASA"/>
    <property type="match status" value="1"/>
</dbReference>
<reference evidence="1 2" key="1">
    <citation type="submission" date="2024-09" db="EMBL/GenBank/DDBJ databases">
        <authorList>
            <person name="Sun Q."/>
            <person name="Mori K."/>
        </authorList>
    </citation>
    <scope>NUCLEOTIDE SEQUENCE [LARGE SCALE GENOMIC DNA]</scope>
    <source>
        <strain evidence="1 2">JCM 12520</strain>
    </source>
</reference>
<evidence type="ECO:0000313" key="2">
    <source>
        <dbReference type="Proteomes" id="UP001589619"/>
    </source>
</evidence>
<protein>
    <submittedName>
        <fullName evidence="1">ABC transporter substrate-binding protein</fullName>
    </submittedName>
</protein>
<name>A0ABV5VRG0_9BACL</name>
<organism evidence="1 2">
    <name type="scientific">Paenibacillus hodogayensis</name>
    <dbReference type="NCBI Taxonomy" id="279208"/>
    <lineage>
        <taxon>Bacteria</taxon>
        <taxon>Bacillati</taxon>
        <taxon>Bacillota</taxon>
        <taxon>Bacilli</taxon>
        <taxon>Bacillales</taxon>
        <taxon>Paenibacillaceae</taxon>
        <taxon>Paenibacillus</taxon>
    </lineage>
</organism>
<dbReference type="Gene3D" id="3.40.190.10">
    <property type="entry name" value="Periplasmic binding protein-like II"/>
    <property type="match status" value="2"/>
</dbReference>